<dbReference type="PANTHER" id="PTHR12460">
    <property type="entry name" value="CYCLIN-DEPENDENT KINASE INHIBITOR-RELATED PROTEIN"/>
    <property type="match status" value="1"/>
</dbReference>
<dbReference type="InterPro" id="IPR006569">
    <property type="entry name" value="CID_dom"/>
</dbReference>
<reference evidence="3 4" key="1">
    <citation type="journal article" date="2022" name="bioRxiv">
        <title>Genomics of Preaxostyla Flagellates Illuminates Evolutionary Transitions and the Path Towards Mitochondrial Loss.</title>
        <authorList>
            <person name="Novak L.V.F."/>
            <person name="Treitli S.C."/>
            <person name="Pyrih J."/>
            <person name="Halakuc P."/>
            <person name="Pipaliya S.V."/>
            <person name="Vacek V."/>
            <person name="Brzon O."/>
            <person name="Soukal P."/>
            <person name="Eme L."/>
            <person name="Dacks J.B."/>
            <person name="Karnkowska A."/>
            <person name="Elias M."/>
            <person name="Hampl V."/>
        </authorList>
    </citation>
    <scope>NUCLEOTIDE SEQUENCE [LARGE SCALE GENOMIC DNA]</scope>
    <source>
        <strain evidence="3">NAU3</strain>
        <tissue evidence="3">Gut</tissue>
    </source>
</reference>
<organism evidence="3 4">
    <name type="scientific">Blattamonas nauphoetae</name>
    <dbReference type="NCBI Taxonomy" id="2049346"/>
    <lineage>
        <taxon>Eukaryota</taxon>
        <taxon>Metamonada</taxon>
        <taxon>Preaxostyla</taxon>
        <taxon>Oxymonadida</taxon>
        <taxon>Blattamonas</taxon>
    </lineage>
</organism>
<dbReference type="Pfam" id="PF04818">
    <property type="entry name" value="CID"/>
    <property type="match status" value="1"/>
</dbReference>
<keyword evidence="4" id="KW-1185">Reference proteome</keyword>
<dbReference type="Gene3D" id="1.25.40.90">
    <property type="match status" value="1"/>
</dbReference>
<protein>
    <submittedName>
        <fullName evidence="3">Regulator of Ty1 transposition protein 103</fullName>
    </submittedName>
</protein>
<evidence type="ECO:0000256" key="1">
    <source>
        <dbReference type="SAM" id="MobiDB-lite"/>
    </source>
</evidence>
<evidence type="ECO:0000313" key="3">
    <source>
        <dbReference type="EMBL" id="KAK2964363.1"/>
    </source>
</evidence>
<dbReference type="PROSITE" id="PS51391">
    <property type="entry name" value="CID"/>
    <property type="match status" value="1"/>
</dbReference>
<feature type="compositionally biased region" description="Polar residues" evidence="1">
    <location>
        <begin position="350"/>
        <end position="360"/>
    </location>
</feature>
<gene>
    <name evidence="3" type="ORF">BLNAU_894</name>
</gene>
<feature type="region of interest" description="Disordered" evidence="1">
    <location>
        <begin position="302"/>
        <end position="360"/>
    </location>
</feature>
<feature type="compositionally biased region" description="Acidic residues" evidence="1">
    <location>
        <begin position="323"/>
        <end position="334"/>
    </location>
</feature>
<evidence type="ECO:0000313" key="4">
    <source>
        <dbReference type="Proteomes" id="UP001281761"/>
    </source>
</evidence>
<dbReference type="SUPFAM" id="SSF48464">
    <property type="entry name" value="ENTH/VHS domain"/>
    <property type="match status" value="1"/>
</dbReference>
<dbReference type="SMART" id="SM00582">
    <property type="entry name" value="RPR"/>
    <property type="match status" value="1"/>
</dbReference>
<dbReference type="PANTHER" id="PTHR12460:SF0">
    <property type="entry name" value="CID DOMAIN-CONTAINING PROTEIN-RELATED"/>
    <property type="match status" value="1"/>
</dbReference>
<feature type="region of interest" description="Disordered" evidence="1">
    <location>
        <begin position="165"/>
        <end position="186"/>
    </location>
</feature>
<evidence type="ECO:0000259" key="2">
    <source>
        <dbReference type="PROSITE" id="PS51391"/>
    </source>
</evidence>
<sequence length="360" mass="41229">MSGFDHVSFKQKLDTVNAQQDSIEGLSQYIIFQKRYVMDIVYDWENAFRAAEPAKKKILFFVANDVVQKAKRKTLVFSKPFYDAFVRSFQNMDGSFDSSVKDSIIRVLRIWRDRETYSPLEVQTLMNLINSTSDIQPSQHQTQHYSYEQTPYTADTRTILGPTMPQTPHVYIGGSTESKPISLDEEDDDDEYTKITKEFIQMLANYLAVVKDLKSNELSEIMPLFLKSESDLTPEDFSQYTQITSDMITNDSDMLAILDEFKEEIQKKKEDYEGRAQLAESGKLPPVLSSLKPTASLQMKIESEKRVRITPPASVTHRKVPDDNEEYDPFENDPPEPSPKSLSDIPLSSLLGQVKSTLRQ</sequence>
<accession>A0ABQ9YKT0</accession>
<name>A0ABQ9YKT0_9EUKA</name>
<dbReference type="EMBL" id="JARBJD010000003">
    <property type="protein sequence ID" value="KAK2964363.1"/>
    <property type="molecule type" value="Genomic_DNA"/>
</dbReference>
<comment type="caution">
    <text evidence="3">The sequence shown here is derived from an EMBL/GenBank/DDBJ whole genome shotgun (WGS) entry which is preliminary data.</text>
</comment>
<proteinExistence type="predicted"/>
<dbReference type="InterPro" id="IPR008942">
    <property type="entry name" value="ENTH_VHS"/>
</dbReference>
<dbReference type="Proteomes" id="UP001281761">
    <property type="component" value="Unassembled WGS sequence"/>
</dbReference>
<feature type="domain" description="CID" evidence="2">
    <location>
        <begin position="1"/>
        <end position="133"/>
    </location>
</feature>